<proteinExistence type="inferred from homology"/>
<comment type="similarity">
    <text evidence="6">In the C-terminal section; belongs to the GTP cyclohydrolase II family.</text>
</comment>
<feature type="site" description="Essential for catalytic activity" evidence="14">
    <location>
        <position position="136"/>
    </location>
</feature>
<comment type="cofactor">
    <cofactor evidence="2">
        <name>Mn(2+)</name>
        <dbReference type="ChEBI" id="CHEBI:29035"/>
    </cofactor>
</comment>
<evidence type="ECO:0000256" key="3">
    <source>
        <dbReference type="ARBA" id="ARBA00002284"/>
    </source>
</evidence>
<evidence type="ECO:0000256" key="9">
    <source>
        <dbReference type="ARBA" id="ARBA00022619"/>
    </source>
</evidence>
<dbReference type="InterPro" id="IPR036144">
    <property type="entry name" value="RibA-like_sf"/>
</dbReference>
<feature type="binding site" evidence="14">
    <location>
        <begin position="36"/>
        <end position="37"/>
    </location>
    <ligand>
        <name>D-ribulose 5-phosphate</name>
        <dbReference type="ChEBI" id="CHEBI:58121"/>
    </ligand>
</feature>
<feature type="binding site" evidence="14">
    <location>
        <begin position="150"/>
        <end position="154"/>
    </location>
    <ligand>
        <name>D-ribulose 5-phosphate</name>
        <dbReference type="ChEBI" id="CHEBI:58121"/>
    </ligand>
</feature>
<keyword evidence="11 14" id="KW-0460">Magnesium</keyword>
<dbReference type="GO" id="GO:0009231">
    <property type="term" value="P:riboflavin biosynthetic process"/>
    <property type="evidence" value="ECO:0007669"/>
    <property type="project" value="UniProtKB-UniRule"/>
</dbReference>
<dbReference type="Gene3D" id="3.40.50.10990">
    <property type="entry name" value="GTP cyclohydrolase II"/>
    <property type="match status" value="1"/>
</dbReference>
<dbReference type="PANTHER" id="PTHR21327">
    <property type="entry name" value="GTP CYCLOHYDROLASE II-RELATED"/>
    <property type="match status" value="1"/>
</dbReference>
<keyword evidence="9 14" id="KW-0686">Riboflavin biosynthesis</keyword>
<dbReference type="NCBIfam" id="TIGR00506">
    <property type="entry name" value="ribB"/>
    <property type="match status" value="1"/>
</dbReference>
<dbReference type="PANTHER" id="PTHR21327:SF18">
    <property type="entry name" value="3,4-DIHYDROXY-2-BUTANONE 4-PHOSPHATE SYNTHASE"/>
    <property type="match status" value="1"/>
</dbReference>
<feature type="binding site" evidence="14">
    <location>
        <position position="153"/>
    </location>
    <ligand>
        <name>Mg(2+)</name>
        <dbReference type="ChEBI" id="CHEBI:18420"/>
        <label>2</label>
    </ligand>
</feature>
<comment type="catalytic activity">
    <reaction evidence="1 14">
        <text>D-ribulose 5-phosphate = (2S)-2-hydroxy-3-oxobutyl phosphate + formate + H(+)</text>
        <dbReference type="Rhea" id="RHEA:18457"/>
        <dbReference type="ChEBI" id="CHEBI:15378"/>
        <dbReference type="ChEBI" id="CHEBI:15740"/>
        <dbReference type="ChEBI" id="CHEBI:58121"/>
        <dbReference type="ChEBI" id="CHEBI:58830"/>
        <dbReference type="EC" id="4.1.99.12"/>
    </reaction>
</comment>
<evidence type="ECO:0000256" key="7">
    <source>
        <dbReference type="ARBA" id="ARBA00012153"/>
    </source>
</evidence>
<evidence type="ECO:0000256" key="10">
    <source>
        <dbReference type="ARBA" id="ARBA00022723"/>
    </source>
</evidence>
<accession>A0A1A9LGZ3</accession>
<keyword evidence="17" id="KW-1185">Reference proteome</keyword>
<keyword evidence="13 14" id="KW-0456">Lyase</keyword>
<dbReference type="GO" id="GO:0003935">
    <property type="term" value="F:GTP cyclohydrolase II activity"/>
    <property type="evidence" value="ECO:0007669"/>
    <property type="project" value="TreeGrafter"/>
</dbReference>
<evidence type="ECO:0000256" key="8">
    <source>
        <dbReference type="ARBA" id="ARBA00018836"/>
    </source>
</evidence>
<dbReference type="RefSeq" id="WP_068760612.1">
    <property type="nucleotide sequence ID" value="NZ_LXIE01000001.1"/>
</dbReference>
<dbReference type="GO" id="GO:0000287">
    <property type="term" value="F:magnesium ion binding"/>
    <property type="evidence" value="ECO:0007669"/>
    <property type="project" value="UniProtKB-UniRule"/>
</dbReference>
<comment type="caution">
    <text evidence="16">The sequence shown here is derived from an EMBL/GenBank/DDBJ whole genome shotgun (WGS) entry which is preliminary data.</text>
</comment>
<dbReference type="SUPFAM" id="SSF142695">
    <property type="entry name" value="RibA-like"/>
    <property type="match status" value="1"/>
</dbReference>
<evidence type="ECO:0000259" key="15">
    <source>
        <dbReference type="Pfam" id="PF00925"/>
    </source>
</evidence>
<evidence type="ECO:0000256" key="14">
    <source>
        <dbReference type="HAMAP-Rule" id="MF_00180"/>
    </source>
</evidence>
<feature type="binding site" evidence="14">
    <location>
        <position position="37"/>
    </location>
    <ligand>
        <name>Mg(2+)</name>
        <dbReference type="ChEBI" id="CHEBI:18420"/>
        <label>1</label>
    </ligand>
</feature>
<evidence type="ECO:0000256" key="1">
    <source>
        <dbReference type="ARBA" id="ARBA00000141"/>
    </source>
</evidence>
<dbReference type="GO" id="GO:0030145">
    <property type="term" value="F:manganese ion binding"/>
    <property type="evidence" value="ECO:0007669"/>
    <property type="project" value="UniProtKB-UniRule"/>
</dbReference>
<dbReference type="InterPro" id="IPR032677">
    <property type="entry name" value="GTP_cyclohydro_II"/>
</dbReference>
<evidence type="ECO:0000256" key="6">
    <source>
        <dbReference type="ARBA" id="ARBA00008976"/>
    </source>
</evidence>
<dbReference type="HAMAP" id="MF_00180">
    <property type="entry name" value="RibB"/>
    <property type="match status" value="1"/>
</dbReference>
<feature type="domain" description="GTP cyclohydrolase II" evidence="15">
    <location>
        <begin position="220"/>
        <end position="380"/>
    </location>
</feature>
<dbReference type="Pfam" id="PF00926">
    <property type="entry name" value="DHBP_synthase"/>
    <property type="match status" value="1"/>
</dbReference>
<organism evidence="16 17">
    <name type="scientific">Aequorivita soesokkakensis</name>
    <dbReference type="NCBI Taxonomy" id="1385699"/>
    <lineage>
        <taxon>Bacteria</taxon>
        <taxon>Pseudomonadati</taxon>
        <taxon>Bacteroidota</taxon>
        <taxon>Flavobacteriia</taxon>
        <taxon>Flavobacteriales</taxon>
        <taxon>Flavobacteriaceae</taxon>
        <taxon>Aequorivita</taxon>
    </lineage>
</organism>
<dbReference type="Gene3D" id="3.90.870.10">
    <property type="entry name" value="DHBP synthase"/>
    <property type="match status" value="1"/>
</dbReference>
<evidence type="ECO:0000256" key="4">
    <source>
        <dbReference type="ARBA" id="ARBA00004904"/>
    </source>
</evidence>
<dbReference type="Pfam" id="PF00925">
    <property type="entry name" value="GTP_cyclohydro2"/>
    <property type="match status" value="1"/>
</dbReference>
<keyword evidence="12 14" id="KW-0464">Manganese</keyword>
<evidence type="ECO:0000256" key="11">
    <source>
        <dbReference type="ARBA" id="ARBA00022842"/>
    </source>
</evidence>
<comment type="function">
    <text evidence="3 14">Catalyzes the conversion of D-ribulose 5-phosphate to formate and 3,4-dihydroxy-2-butanone 4-phosphate.</text>
</comment>
<gene>
    <name evidence="14" type="primary">ribB</name>
    <name evidence="16" type="ORF">A7A78_01705</name>
</gene>
<dbReference type="STRING" id="1385699.A7A78_01705"/>
<comment type="similarity">
    <text evidence="5">In the N-terminal section; belongs to the DHBP synthase family.</text>
</comment>
<dbReference type="SUPFAM" id="SSF55821">
    <property type="entry name" value="YrdC/RibB"/>
    <property type="match status" value="1"/>
</dbReference>
<sequence length="382" mass="42697">MISTEKETSVKLNTIEEAIEDIRNGKVIIVVDDENRENEGDFIAAAEMVTPEMINFMATHGRGLICAPLTEERCNALDLNMMVENNTVLHHTQFTVSVDLIGHGCTTGISVHDRSKTIKALVNDETKASDLGRPGHIFPLRAKEGGVLRRTGHTEAAIDLARLAGLKPAGILVEILNEDGTMARLPQLVKVAKKFDLKLISIEDLVKYRMEHDSLIEKKEDFNINTKFGNFRLRAYKQTTNDQIHIALTKGTWKENEPVMVRVNATLVNSDILGTLTNNAEQKLDDMFNVINNEGKGAIVFINQQSQSLNLLSRLKDLKENQKPNEIAKAPRIEMDSKDFGIGAQILHDLGIHKIRLVSNSEQTKRVGMIGYGLEIMEYVNY</sequence>
<comment type="cofactor">
    <cofactor evidence="14">
        <name>Mg(2+)</name>
        <dbReference type="ChEBI" id="CHEBI:18420"/>
    </cofactor>
    <cofactor evidence="14">
        <name>Mn(2+)</name>
        <dbReference type="ChEBI" id="CHEBI:29035"/>
    </cofactor>
    <text evidence="14">Binds 2 divalent metal cations per subunit. Magnesium or manganese.</text>
</comment>
<evidence type="ECO:0000256" key="2">
    <source>
        <dbReference type="ARBA" id="ARBA00001936"/>
    </source>
</evidence>
<dbReference type="Proteomes" id="UP000077552">
    <property type="component" value="Unassembled WGS sequence"/>
</dbReference>
<feature type="binding site" evidence="14">
    <location>
        <position position="41"/>
    </location>
    <ligand>
        <name>D-ribulose 5-phosphate</name>
        <dbReference type="ChEBI" id="CHEBI:58121"/>
    </ligand>
</feature>
<dbReference type="OrthoDB" id="9793111at2"/>
<dbReference type="FunFam" id="3.90.870.10:FF:000001">
    <property type="entry name" value="Riboflavin biosynthesis protein RibBA"/>
    <property type="match status" value="1"/>
</dbReference>
<name>A0A1A9LGZ3_9FLAO</name>
<comment type="pathway">
    <text evidence="4 14">Cofactor biosynthesis; riboflavin biosynthesis; 2-hydroxy-3-oxobutyl phosphate from D-ribulose 5-phosphate: step 1/1.</text>
</comment>
<dbReference type="UniPathway" id="UPA00275">
    <property type="reaction ID" value="UER00399"/>
</dbReference>
<dbReference type="PIRSF" id="PIRSF001259">
    <property type="entry name" value="RibA"/>
    <property type="match status" value="1"/>
</dbReference>
<feature type="site" description="Essential for catalytic activity" evidence="14">
    <location>
        <position position="174"/>
    </location>
</feature>
<dbReference type="GO" id="GO:0005829">
    <property type="term" value="C:cytosol"/>
    <property type="evidence" value="ECO:0007669"/>
    <property type="project" value="TreeGrafter"/>
</dbReference>
<evidence type="ECO:0000256" key="12">
    <source>
        <dbReference type="ARBA" id="ARBA00023211"/>
    </source>
</evidence>
<dbReference type="AlphaFoldDB" id="A0A1A9LGZ3"/>
<evidence type="ECO:0000313" key="16">
    <source>
        <dbReference type="EMBL" id="OAD92649.1"/>
    </source>
</evidence>
<dbReference type="InterPro" id="IPR000422">
    <property type="entry name" value="DHBP_synthase_RibB"/>
</dbReference>
<reference evidence="16 17" key="1">
    <citation type="submission" date="2016-05" db="EMBL/GenBank/DDBJ databases">
        <title>Genome sequencing of Vitellibacter soesokkakensis RSSK-12.</title>
        <authorList>
            <person name="Thevarajoo S."/>
            <person name="Selvaratnam C."/>
            <person name="Goh K.M."/>
            <person name="Chan K.-G."/>
            <person name="Chong C.S."/>
        </authorList>
    </citation>
    <scope>NUCLEOTIDE SEQUENCE [LARGE SCALE GENOMIC DNA]</scope>
    <source>
        <strain evidence="16 17">RSSK-12</strain>
    </source>
</reference>
<protein>
    <recommendedName>
        <fullName evidence="8 14">3,4-dihydroxy-2-butanone 4-phosphate synthase</fullName>
        <shortName evidence="14">DHBP synthase</shortName>
        <ecNumber evidence="7 14">4.1.99.12</ecNumber>
    </recommendedName>
</protein>
<keyword evidence="10 14" id="KW-0479">Metal-binding</keyword>
<evidence type="ECO:0000313" key="17">
    <source>
        <dbReference type="Proteomes" id="UP000077552"/>
    </source>
</evidence>
<feature type="binding site" evidence="14">
    <location>
        <position position="37"/>
    </location>
    <ligand>
        <name>Mg(2+)</name>
        <dbReference type="ChEBI" id="CHEBI:18420"/>
        <label>2</label>
    </ligand>
</feature>
<comment type="similarity">
    <text evidence="14">Belongs to the DHBP synthase family.</text>
</comment>
<dbReference type="GO" id="GO:0008686">
    <property type="term" value="F:3,4-dihydroxy-2-butanone-4-phosphate synthase activity"/>
    <property type="evidence" value="ECO:0007669"/>
    <property type="project" value="UniProtKB-UniRule"/>
</dbReference>
<evidence type="ECO:0000256" key="13">
    <source>
        <dbReference type="ARBA" id="ARBA00023239"/>
    </source>
</evidence>
<dbReference type="EC" id="4.1.99.12" evidence="7 14"/>
<evidence type="ECO:0000256" key="5">
    <source>
        <dbReference type="ARBA" id="ARBA00005520"/>
    </source>
</evidence>
<dbReference type="InterPro" id="IPR017945">
    <property type="entry name" value="DHBP_synth_RibB-like_a/b_dom"/>
</dbReference>
<comment type="subunit">
    <text evidence="14">Homodimer.</text>
</comment>
<dbReference type="EMBL" id="LXIE01000001">
    <property type="protein sequence ID" value="OAD92649.1"/>
    <property type="molecule type" value="Genomic_DNA"/>
</dbReference>